<name>A0A7Y6BZQ8_9BACL</name>
<accession>A0A7Y6BZQ8</accession>
<sequence length="50" mass="5399">MILQLQIVQVARWQLVHGPLGRTHVLQTFSVREGTLTGGGQHAINAAGHT</sequence>
<dbReference type="AlphaFoldDB" id="A0A7Y6BZQ8"/>
<organism evidence="1 2">
    <name type="scientific">Paenibacillus xylanilyticus</name>
    <dbReference type="NCBI Taxonomy" id="248903"/>
    <lineage>
        <taxon>Bacteria</taxon>
        <taxon>Bacillati</taxon>
        <taxon>Bacillota</taxon>
        <taxon>Bacilli</taxon>
        <taxon>Bacillales</taxon>
        <taxon>Paenibacillaceae</taxon>
        <taxon>Paenibacillus</taxon>
    </lineage>
</organism>
<dbReference type="EMBL" id="JABMCB010000192">
    <property type="protein sequence ID" value="NUU77942.1"/>
    <property type="molecule type" value="Genomic_DNA"/>
</dbReference>
<evidence type="ECO:0000313" key="2">
    <source>
        <dbReference type="Proteomes" id="UP000526125"/>
    </source>
</evidence>
<evidence type="ECO:0000313" key="1">
    <source>
        <dbReference type="EMBL" id="NUU77942.1"/>
    </source>
</evidence>
<keyword evidence="2" id="KW-1185">Reference proteome</keyword>
<comment type="caution">
    <text evidence="1">The sequence shown here is derived from an EMBL/GenBank/DDBJ whole genome shotgun (WGS) entry which is preliminary data.</text>
</comment>
<dbReference type="Proteomes" id="UP000526125">
    <property type="component" value="Unassembled WGS sequence"/>
</dbReference>
<reference evidence="1 2" key="1">
    <citation type="submission" date="2020-05" db="EMBL/GenBank/DDBJ databases">
        <title>Genome Sequencing of Type Strains.</title>
        <authorList>
            <person name="Lemaire J.F."/>
            <person name="Inderbitzin P."/>
            <person name="Gregorio O.A."/>
            <person name="Collins S.B."/>
            <person name="Wespe N."/>
            <person name="Knight-Connoni V."/>
        </authorList>
    </citation>
    <scope>NUCLEOTIDE SEQUENCE [LARGE SCALE GENOMIC DNA]</scope>
    <source>
        <strain evidence="1 2">LMG 21957</strain>
    </source>
</reference>
<gene>
    <name evidence="1" type="ORF">HP552_22250</name>
</gene>
<proteinExistence type="predicted"/>
<protein>
    <submittedName>
        <fullName evidence="1">Uncharacterized protein</fullName>
    </submittedName>
</protein>
<dbReference type="RefSeq" id="WP_175397550.1">
    <property type="nucleotide sequence ID" value="NZ_JABMCB010000192.1"/>
</dbReference>